<comment type="caution">
    <text evidence="3">The sequence shown here is derived from an EMBL/GenBank/DDBJ whole genome shotgun (WGS) entry which is preliminary data.</text>
</comment>
<keyword evidence="2" id="KW-0812">Transmembrane</keyword>
<evidence type="ECO:0000313" key="3">
    <source>
        <dbReference type="EMBL" id="KXZ59481.1"/>
    </source>
</evidence>
<protein>
    <recommendedName>
        <fullName evidence="5">DUF2933 domain-containing protein</fullName>
    </recommendedName>
</protein>
<evidence type="ECO:0000256" key="1">
    <source>
        <dbReference type="SAM" id="MobiDB-lite"/>
    </source>
</evidence>
<gene>
    <name evidence="3" type="ORF">Mlaev_02212</name>
</gene>
<dbReference type="AlphaFoldDB" id="A0A150HBP2"/>
<feature type="compositionally biased region" description="Basic and acidic residues" evidence="1">
    <location>
        <begin position="60"/>
        <end position="84"/>
    </location>
</feature>
<evidence type="ECO:0000313" key="4">
    <source>
        <dbReference type="Proteomes" id="UP000075357"/>
    </source>
</evidence>
<dbReference type="EMBL" id="LRAD01000045">
    <property type="protein sequence ID" value="KXZ59481.1"/>
    <property type="molecule type" value="Genomic_DNA"/>
</dbReference>
<evidence type="ECO:0008006" key="5">
    <source>
        <dbReference type="Google" id="ProtNLM"/>
    </source>
</evidence>
<organism evidence="3 4">
    <name type="scientific">Microbacterium laevaniformans</name>
    <dbReference type="NCBI Taxonomy" id="36807"/>
    <lineage>
        <taxon>Bacteria</taxon>
        <taxon>Bacillati</taxon>
        <taxon>Actinomycetota</taxon>
        <taxon>Actinomycetes</taxon>
        <taxon>Micrococcales</taxon>
        <taxon>Microbacteriaceae</taxon>
        <taxon>Microbacterium</taxon>
    </lineage>
</organism>
<reference evidence="3 4" key="1">
    <citation type="submission" date="2016-01" db="EMBL/GenBank/DDBJ databases">
        <title>Draft genome sequences of Microbacterium laevaniformans LCDC 91-0039 and the type strain of Microbacterium hominis LCDC 84-209.</title>
        <authorList>
            <person name="Bernier A.-M."/>
            <person name="Bernard K."/>
        </authorList>
    </citation>
    <scope>NUCLEOTIDE SEQUENCE [LARGE SCALE GENOMIC DNA]</scope>
    <source>
        <strain evidence="3 4">LCDC 91-0039</strain>
    </source>
</reference>
<feature type="transmembrane region" description="Helical" evidence="2">
    <location>
        <begin position="30"/>
        <end position="49"/>
    </location>
</feature>
<feature type="region of interest" description="Disordered" evidence="1">
    <location>
        <begin position="56"/>
        <end position="84"/>
    </location>
</feature>
<keyword evidence="2" id="KW-1133">Transmembrane helix</keyword>
<keyword evidence="4" id="KW-1185">Reference proteome</keyword>
<dbReference type="PATRIC" id="fig|36807.3.peg.2248"/>
<name>A0A150HBP2_9MICO</name>
<dbReference type="RefSeq" id="WP_061683414.1">
    <property type="nucleotide sequence ID" value="NZ_BAABEE010000001.1"/>
</dbReference>
<keyword evidence="2" id="KW-0472">Membrane</keyword>
<proteinExistence type="predicted"/>
<accession>A0A150HBP2</accession>
<dbReference type="Proteomes" id="UP000075357">
    <property type="component" value="Unassembled WGS sequence"/>
</dbReference>
<evidence type="ECO:0000256" key="2">
    <source>
        <dbReference type="SAM" id="Phobius"/>
    </source>
</evidence>
<sequence>MKKHLLLLVGGGALALVALLTFGVNVSQALPVALAIACPLSMIAMMFFMNRSGGHGHGRGHVEHGPAEHQNRYVASRDDHERIP</sequence>